<dbReference type="NCBIfam" id="TIGR01479">
    <property type="entry name" value="GMP_PMI"/>
    <property type="match status" value="1"/>
</dbReference>
<dbReference type="Pfam" id="PF01050">
    <property type="entry name" value="MannoseP_isomer"/>
    <property type="match status" value="1"/>
</dbReference>
<accession>A0A4U8S5U8</accession>
<evidence type="ECO:0000313" key="13">
    <source>
        <dbReference type="Proteomes" id="UP000029878"/>
    </source>
</evidence>
<dbReference type="OrthoDB" id="9806359at2"/>
<feature type="domain" description="Mannose-6-phosphate isomerase type II C-terminal" evidence="10">
    <location>
        <begin position="356"/>
        <end position="468"/>
    </location>
</feature>
<dbReference type="Pfam" id="PF22640">
    <property type="entry name" value="ManC_GMP_beta-helix"/>
    <property type="match status" value="1"/>
</dbReference>
<dbReference type="EMBL" id="JRPL02000026">
    <property type="protein sequence ID" value="TLD81195.1"/>
    <property type="molecule type" value="Genomic_DNA"/>
</dbReference>
<evidence type="ECO:0000259" key="10">
    <source>
        <dbReference type="Pfam" id="PF01050"/>
    </source>
</evidence>
<dbReference type="InterPro" id="IPR014710">
    <property type="entry name" value="RmlC-like_jellyroll"/>
</dbReference>
<dbReference type="RefSeq" id="WP_138069899.1">
    <property type="nucleotide sequence ID" value="NZ_JRPL02000026.1"/>
</dbReference>
<sequence>MVISILCGGSGTRLWPLSRKLMPKQFAKLIGEDSLFKMTLERNSKLLSAHDSLQVITNDQHYFLALDIAKSLNIHIDMFILETLSKNTAAALTLGALLVARQNPNELILTLPSDHIIHDDDAYRACVETACKFASKWGGGNIITFGIVPNRPHTGYGYIQVENSVAQEAYKVMAFHEKPDEKRAKAYLEKGGYYWNSGMFCYQANTLLNEMKHHAPEIYQHCNALLEISLQNNKNEFVRLDRTLSEELPDKSIDYALMEKTNKLYMVPSRFVWNDVGSFESLCEELPKDSNNNTISRQSIALHSHNNLIMSNKMVATLGIDDCVIVDTQDALLVAKKGYTQEVKRIVAELSSKKSSLVETHNQAFRPWGSYTVLQESPTYKLKSIIVKPKHRLSLQKHYHRNEHWIVVSGSALVQIEDKEIFLSPNQSTYIPMGYAHRLTNPGTIDLVMIEVQVGEYLGEDDIVRLSDDYARQDC</sequence>
<dbReference type="EC" id="2.7.7.13" evidence="2"/>
<dbReference type="GO" id="GO:0009298">
    <property type="term" value="P:GDP-mannose biosynthetic process"/>
    <property type="evidence" value="ECO:0007669"/>
    <property type="project" value="TreeGrafter"/>
</dbReference>
<dbReference type="InterPro" id="IPR051161">
    <property type="entry name" value="Mannose-6P_isomerase_type2"/>
</dbReference>
<organism evidence="12 13">
    <name type="scientific">Helicobacter trogontum</name>
    <dbReference type="NCBI Taxonomy" id="50960"/>
    <lineage>
        <taxon>Bacteria</taxon>
        <taxon>Pseudomonadati</taxon>
        <taxon>Campylobacterota</taxon>
        <taxon>Epsilonproteobacteria</taxon>
        <taxon>Campylobacterales</taxon>
        <taxon>Helicobacteraceae</taxon>
        <taxon>Helicobacter</taxon>
    </lineage>
</organism>
<dbReference type="FunFam" id="2.60.120.10:FF:000032">
    <property type="entry name" value="Mannose-1-phosphate guanylyltransferase/mannose-6-phosphate isomerase"/>
    <property type="match status" value="1"/>
</dbReference>
<evidence type="ECO:0000256" key="5">
    <source>
        <dbReference type="ARBA" id="ARBA00022741"/>
    </source>
</evidence>
<reference evidence="12 13" key="1">
    <citation type="journal article" date="2014" name="Genome Announc.">
        <title>Draft genome sequences of eight enterohepatic helicobacter species isolated from both laboratory and wild rodents.</title>
        <authorList>
            <person name="Sheh A."/>
            <person name="Shen Z."/>
            <person name="Fox J.G."/>
        </authorList>
    </citation>
    <scope>NUCLEOTIDE SEQUENCE [LARGE SCALE GENOMIC DNA]</scope>
    <source>
        <strain evidence="12 13">ATCC 700114</strain>
    </source>
</reference>
<evidence type="ECO:0000259" key="9">
    <source>
        <dbReference type="Pfam" id="PF00483"/>
    </source>
</evidence>
<dbReference type="InterPro" id="IPR005835">
    <property type="entry name" value="NTP_transferase_dom"/>
</dbReference>
<comment type="caution">
    <text evidence="12">The sequence shown here is derived from an EMBL/GenBank/DDBJ whole genome shotgun (WGS) entry which is preliminary data.</text>
</comment>
<keyword evidence="4 12" id="KW-0548">Nucleotidyltransferase</keyword>
<dbReference type="CDD" id="cd02509">
    <property type="entry name" value="GDP-M1P_Guanylyltransferase"/>
    <property type="match status" value="1"/>
</dbReference>
<protein>
    <recommendedName>
        <fullName evidence="2">mannose-1-phosphate guanylyltransferase</fullName>
        <ecNumber evidence="2">2.7.7.13</ecNumber>
    </recommendedName>
</protein>
<evidence type="ECO:0000256" key="2">
    <source>
        <dbReference type="ARBA" id="ARBA00012387"/>
    </source>
</evidence>
<dbReference type="InterPro" id="IPR029044">
    <property type="entry name" value="Nucleotide-diphossugar_trans"/>
</dbReference>
<evidence type="ECO:0000256" key="6">
    <source>
        <dbReference type="ARBA" id="ARBA00023134"/>
    </source>
</evidence>
<dbReference type="Proteomes" id="UP000029878">
    <property type="component" value="Unassembled WGS sequence"/>
</dbReference>
<dbReference type="GO" id="GO:0005525">
    <property type="term" value="F:GTP binding"/>
    <property type="evidence" value="ECO:0007669"/>
    <property type="project" value="UniProtKB-KW"/>
</dbReference>
<evidence type="ECO:0000256" key="7">
    <source>
        <dbReference type="ARBA" id="ARBA00047343"/>
    </source>
</evidence>
<keyword evidence="6" id="KW-0342">GTP-binding</keyword>
<dbReference type="InterPro" id="IPR054566">
    <property type="entry name" value="ManC/GMP-like_b-helix"/>
</dbReference>
<dbReference type="SUPFAM" id="SSF53448">
    <property type="entry name" value="Nucleotide-diphospho-sugar transferases"/>
    <property type="match status" value="1"/>
</dbReference>
<dbReference type="Pfam" id="PF00483">
    <property type="entry name" value="NTP_transferase"/>
    <property type="match status" value="1"/>
</dbReference>
<dbReference type="InterPro" id="IPR006375">
    <property type="entry name" value="Man1P_GuaTrfase/Man6P_Isoase"/>
</dbReference>
<keyword evidence="12" id="KW-0413">Isomerase</keyword>
<dbReference type="InterPro" id="IPR001538">
    <property type="entry name" value="Man6P_isomerase-2_C"/>
</dbReference>
<evidence type="ECO:0000256" key="1">
    <source>
        <dbReference type="ARBA" id="ARBA00006115"/>
    </source>
</evidence>
<evidence type="ECO:0000256" key="8">
    <source>
        <dbReference type="RuleBase" id="RU004190"/>
    </source>
</evidence>
<dbReference type="InterPro" id="IPR049577">
    <property type="entry name" value="GMPP_N"/>
</dbReference>
<comment type="catalytic activity">
    <reaction evidence="7">
        <text>alpha-D-mannose 1-phosphate + GTP + H(+) = GDP-alpha-D-mannose + diphosphate</text>
        <dbReference type="Rhea" id="RHEA:15229"/>
        <dbReference type="ChEBI" id="CHEBI:15378"/>
        <dbReference type="ChEBI" id="CHEBI:33019"/>
        <dbReference type="ChEBI" id="CHEBI:37565"/>
        <dbReference type="ChEBI" id="CHEBI:57527"/>
        <dbReference type="ChEBI" id="CHEBI:58409"/>
        <dbReference type="EC" id="2.7.7.13"/>
    </reaction>
</comment>
<dbReference type="FunFam" id="3.90.550.10:FF:000046">
    <property type="entry name" value="Mannose-1-phosphate guanylyltransferase (GDP)"/>
    <property type="match status" value="1"/>
</dbReference>
<evidence type="ECO:0000256" key="3">
    <source>
        <dbReference type="ARBA" id="ARBA00022679"/>
    </source>
</evidence>
<gene>
    <name evidence="12" type="ORF">LS81_008810</name>
</gene>
<feature type="domain" description="MannoseP isomerase/GMP-like beta-helix" evidence="11">
    <location>
        <begin position="299"/>
        <end position="350"/>
    </location>
</feature>
<dbReference type="Gene3D" id="3.90.550.10">
    <property type="entry name" value="Spore Coat Polysaccharide Biosynthesis Protein SpsA, Chain A"/>
    <property type="match status" value="1"/>
</dbReference>
<dbReference type="Gene3D" id="2.60.120.10">
    <property type="entry name" value="Jelly Rolls"/>
    <property type="match status" value="1"/>
</dbReference>
<dbReference type="GO" id="GO:0016853">
    <property type="term" value="F:isomerase activity"/>
    <property type="evidence" value="ECO:0007669"/>
    <property type="project" value="UniProtKB-KW"/>
</dbReference>
<keyword evidence="5" id="KW-0547">Nucleotide-binding</keyword>
<dbReference type="InterPro" id="IPR011051">
    <property type="entry name" value="RmlC_Cupin_sf"/>
</dbReference>
<comment type="similarity">
    <text evidence="1 8">Belongs to the mannose-6-phosphate isomerase type 2 family.</text>
</comment>
<dbReference type="CDD" id="cd02213">
    <property type="entry name" value="cupin_PMI_typeII_C"/>
    <property type="match status" value="1"/>
</dbReference>
<feature type="domain" description="Nucleotidyl transferase" evidence="9">
    <location>
        <begin position="5"/>
        <end position="289"/>
    </location>
</feature>
<evidence type="ECO:0000256" key="4">
    <source>
        <dbReference type="ARBA" id="ARBA00022695"/>
    </source>
</evidence>
<dbReference type="GO" id="GO:0004475">
    <property type="term" value="F:mannose-1-phosphate guanylyltransferase (GTP) activity"/>
    <property type="evidence" value="ECO:0007669"/>
    <property type="project" value="UniProtKB-EC"/>
</dbReference>
<keyword evidence="3 12" id="KW-0808">Transferase</keyword>
<proteinExistence type="inferred from homology"/>
<dbReference type="PANTHER" id="PTHR46390">
    <property type="entry name" value="MANNOSE-1-PHOSPHATE GUANYLYLTRANSFERASE"/>
    <property type="match status" value="1"/>
</dbReference>
<dbReference type="SUPFAM" id="SSF51182">
    <property type="entry name" value="RmlC-like cupins"/>
    <property type="match status" value="1"/>
</dbReference>
<dbReference type="PANTHER" id="PTHR46390:SF1">
    <property type="entry name" value="MANNOSE-1-PHOSPHATE GUANYLYLTRANSFERASE"/>
    <property type="match status" value="1"/>
</dbReference>
<evidence type="ECO:0000313" key="12">
    <source>
        <dbReference type="EMBL" id="TLD81195.1"/>
    </source>
</evidence>
<name>A0A4U8S5U8_9HELI</name>
<dbReference type="GO" id="GO:0000271">
    <property type="term" value="P:polysaccharide biosynthetic process"/>
    <property type="evidence" value="ECO:0007669"/>
    <property type="project" value="InterPro"/>
</dbReference>
<evidence type="ECO:0000259" key="11">
    <source>
        <dbReference type="Pfam" id="PF22640"/>
    </source>
</evidence>
<dbReference type="AlphaFoldDB" id="A0A4U8S5U8"/>